<dbReference type="EMBL" id="JBBPBM010000022">
    <property type="protein sequence ID" value="KAK8547535.1"/>
    <property type="molecule type" value="Genomic_DNA"/>
</dbReference>
<proteinExistence type="predicted"/>
<keyword evidence="2" id="KW-1185">Reference proteome</keyword>
<protein>
    <submittedName>
        <fullName evidence="1">Uncharacterized protein</fullName>
    </submittedName>
</protein>
<accession>A0ABR2DWS5</accession>
<sequence>MGFDEAATSKQPVGGSKTIAAARLAALSTMVETTKAHLEELTTDLRTYFKYVQERDQVIKANFNEMLPQSPLDFPSFPQDLFKPAATKAHEALTTQPLLNKPPIHPKTNRLDLTLQAPHLHQMPRH</sequence>
<comment type="caution">
    <text evidence="1">The sequence shown here is derived from an EMBL/GenBank/DDBJ whole genome shotgun (WGS) entry which is preliminary data.</text>
</comment>
<dbReference type="Proteomes" id="UP001472677">
    <property type="component" value="Unassembled WGS sequence"/>
</dbReference>
<evidence type="ECO:0000313" key="1">
    <source>
        <dbReference type="EMBL" id="KAK8547535.1"/>
    </source>
</evidence>
<organism evidence="1 2">
    <name type="scientific">Hibiscus sabdariffa</name>
    <name type="common">roselle</name>
    <dbReference type="NCBI Taxonomy" id="183260"/>
    <lineage>
        <taxon>Eukaryota</taxon>
        <taxon>Viridiplantae</taxon>
        <taxon>Streptophyta</taxon>
        <taxon>Embryophyta</taxon>
        <taxon>Tracheophyta</taxon>
        <taxon>Spermatophyta</taxon>
        <taxon>Magnoliopsida</taxon>
        <taxon>eudicotyledons</taxon>
        <taxon>Gunneridae</taxon>
        <taxon>Pentapetalae</taxon>
        <taxon>rosids</taxon>
        <taxon>malvids</taxon>
        <taxon>Malvales</taxon>
        <taxon>Malvaceae</taxon>
        <taxon>Malvoideae</taxon>
        <taxon>Hibiscus</taxon>
    </lineage>
</organism>
<gene>
    <name evidence="1" type="ORF">V6N12_031672</name>
</gene>
<name>A0ABR2DWS5_9ROSI</name>
<reference evidence="1 2" key="1">
    <citation type="journal article" date="2024" name="G3 (Bethesda)">
        <title>Genome assembly of Hibiscus sabdariffa L. provides insights into metabolisms of medicinal natural products.</title>
        <authorList>
            <person name="Kim T."/>
        </authorList>
    </citation>
    <scope>NUCLEOTIDE SEQUENCE [LARGE SCALE GENOMIC DNA]</scope>
    <source>
        <strain evidence="1">TK-2024</strain>
        <tissue evidence="1">Old leaves</tissue>
    </source>
</reference>
<evidence type="ECO:0000313" key="2">
    <source>
        <dbReference type="Proteomes" id="UP001472677"/>
    </source>
</evidence>